<dbReference type="Gene3D" id="2.130.10.10">
    <property type="entry name" value="YVTN repeat-like/Quinoprotein amine dehydrogenase"/>
    <property type="match status" value="1"/>
</dbReference>
<name>A0A0K0EKA3_STRER</name>
<evidence type="ECO:0000313" key="5">
    <source>
        <dbReference type="WBParaSite" id="TCONS_00000134.p1"/>
    </source>
</evidence>
<dbReference type="WBParaSite" id="TCONS_00000134.p1">
    <property type="protein sequence ID" value="TCONS_00000134.p1"/>
    <property type="gene ID" value="XLOC_000154"/>
</dbReference>
<dbReference type="PANTHER" id="PTHR13950">
    <property type="entry name" value="RABCONNECTIN-RELATED"/>
    <property type="match status" value="1"/>
</dbReference>
<accession>A0A0K0EKA3</accession>
<evidence type="ECO:0000313" key="4">
    <source>
        <dbReference type="WBParaSite" id="SSTP_0000989700.1"/>
    </source>
</evidence>
<proteinExistence type="predicted"/>
<reference evidence="4" key="1">
    <citation type="submission" date="2015-08" db="UniProtKB">
        <authorList>
            <consortium name="WormBaseParasite"/>
        </authorList>
    </citation>
    <scope>IDENTIFICATION</scope>
</reference>
<dbReference type="WBParaSite" id="SSTP_0000989700.1">
    <property type="protein sequence ID" value="SSTP_0000989700.1"/>
    <property type="gene ID" value="SSTP_0000989700"/>
</dbReference>
<dbReference type="InterPro" id="IPR052208">
    <property type="entry name" value="DmX-like/RAVE_component"/>
</dbReference>
<dbReference type="InterPro" id="IPR015943">
    <property type="entry name" value="WD40/YVTN_repeat-like_dom_sf"/>
</dbReference>
<feature type="domain" description="RAVE complex protein Rav1 C-terminal" evidence="2">
    <location>
        <begin position="930"/>
        <end position="1353"/>
    </location>
</feature>
<dbReference type="InterPro" id="IPR022033">
    <property type="entry name" value="Rav1p_C"/>
</dbReference>
<dbReference type="SUPFAM" id="SSF50978">
    <property type="entry name" value="WD40 repeat-like"/>
    <property type="match status" value="1"/>
</dbReference>
<dbReference type="Pfam" id="PF12234">
    <property type="entry name" value="Rav1p_C"/>
    <property type="match status" value="1"/>
</dbReference>
<dbReference type="GO" id="GO:0007035">
    <property type="term" value="P:vacuolar acidification"/>
    <property type="evidence" value="ECO:0007669"/>
    <property type="project" value="TreeGrafter"/>
</dbReference>
<feature type="compositionally biased region" description="Acidic residues" evidence="1">
    <location>
        <begin position="1053"/>
        <end position="1068"/>
    </location>
</feature>
<organism evidence="4">
    <name type="scientific">Strongyloides stercoralis</name>
    <name type="common">Threadworm</name>
    <dbReference type="NCBI Taxonomy" id="6248"/>
    <lineage>
        <taxon>Eukaryota</taxon>
        <taxon>Metazoa</taxon>
        <taxon>Ecdysozoa</taxon>
        <taxon>Nematoda</taxon>
        <taxon>Chromadorea</taxon>
        <taxon>Rhabditida</taxon>
        <taxon>Tylenchina</taxon>
        <taxon>Panagrolaimomorpha</taxon>
        <taxon>Strongyloidoidea</taxon>
        <taxon>Strongyloididae</taxon>
        <taxon>Strongyloides</taxon>
    </lineage>
</organism>
<keyword evidence="3" id="KW-1185">Reference proteome</keyword>
<dbReference type="InterPro" id="IPR036322">
    <property type="entry name" value="WD40_repeat_dom_sf"/>
</dbReference>
<dbReference type="GO" id="GO:0043291">
    <property type="term" value="C:RAVE complex"/>
    <property type="evidence" value="ECO:0007669"/>
    <property type="project" value="TreeGrafter"/>
</dbReference>
<protein>
    <submittedName>
        <fullName evidence="4 5">Rav1p_C domain-containing protein</fullName>
    </submittedName>
</protein>
<dbReference type="PANTHER" id="PTHR13950:SF9">
    <property type="entry name" value="RABCONNECTIN-3A"/>
    <property type="match status" value="1"/>
</dbReference>
<dbReference type="STRING" id="6248.A0A0K0EKA3"/>
<dbReference type="AlphaFoldDB" id="A0A0K0EKA3"/>
<evidence type="ECO:0000313" key="3">
    <source>
        <dbReference type="Proteomes" id="UP000035681"/>
    </source>
</evidence>
<evidence type="ECO:0000259" key="2">
    <source>
        <dbReference type="Pfam" id="PF12234"/>
    </source>
</evidence>
<sequence length="1453" mass="170742">MKKCDIYHGAVRHSKKCCSIGCINDLWFITCCLNGNVIIFDRNFKKIQNINFSTSFKYEEITNVVCCEESGKIFISGGCFFVILQPTFSLKEDKLINCKWEKVEEVKVDCEVFAGEWYYNGLRLIISTGNYLEIYEINPSNNNNENINSKLINKIWEYFLPSPVTIISSSSDSMFFATTSNCDTKVIIWYQMASYSSSPIDNKLVLDFTILNHPTYVVDFEWRKIPKEIFRYEIENCIITLCKDNIVRVWKENVLNEELYICYNIENPSDVIFESLKAEENVQKKQNYFKKFKKSYLLNNNNHTDNNTKEEEKETSNISNKEKFSDNILHSLLKIKKVFFYIVSSIVSEDTPDNVDIFGNSTEVFTLHWLNNKNLAFIKNFKNILNSSKHSEEEVNEDPDNKLTIALDIEKLYNDWKETSDGLFSINEKTGTLTIWNIFNLDSYFKCHETKLISSIQNVLSIPQLPSKINNALFIPFDSFRYFSEIDEESDSHLKRKNSNIEDANSNLLIIYSDGRIDVSQTNIHCQSNLTFLESINYYTFLDGAKYNIENITSYLDLCLTIGSKKSANNNEYHLEIILWRIINNNKVEKRFSLEELSRFYLNVFEYHNKITWLRNNDILHDKFPLTFAIYYDKKLHVYEIYQNNINNNSGFKEEYINSNILMKSSFSIDINKYGIENVFCLQFITPGEFFFKRHTELNYLFIIGKCSILKNPKIVLWEYDENSLNVNFISVEYFNEEDISDVFIIQKDKSMTGMMFDYTNYPQICLQTSNNLFYFYNITNECIFIKNNGMTFQAPVHTLASAIYDGRMALLRKCNNELSLDIYECQNLNATTWKKESSFIFPLEKNISKENVFISWVLGIEKRYNLCIQIYDEVQIFSLSLHNTLLLVSRFFLHDKYHNPSMEWLEDNKFLVADGNALELCSLNEKTLNNLKSKNIQYHPDYLINLIDTNNFDIVNYILKNILQQITKYKKCSKNNIKTVYIEPIPEDEIKKIISLRDEKITLDEYIEKKKLEEENSCIDRIDNSSKDLFDTTLSMDDKMSISSEDFKIDISSDDESECDDERNDNEEDHKNENNTYSLENVNITEDDCKNLSSILNKIELVGLCKEETCQLISIAEAVNKYYLIKDNIAYDYCGKKYYTIFQFIVSLKKLSNSQDYQLPSSTIIWAFHSTSENELFNNILMDIDEDVTWKNVSNYGIGWWLKHPDNLKKCFEKLAHNAFLRKNNPMDAAIYYMVLKKRNIIATLFRKQNDSARSNFFSKSYEDEKDRIFAMKNAFNCLSKGEYFYAVAIFLCCNDIENALKVIMERLNDIQLGIMIIRTYIINVYEQEKYIENIILKYTLNLTREKIDKWKDNVKEGLIKIDNCDSLFEEDSTDDPFIRSMAFFIIKEYHLSSLTLLHYEKSTKKYPNGGINSLSCQLTMLFTVYKYLLKHPYVIRQKKFLCQDVGLQENF</sequence>
<dbReference type="Proteomes" id="UP000035681">
    <property type="component" value="Unplaced"/>
</dbReference>
<feature type="region of interest" description="Disordered" evidence="1">
    <location>
        <begin position="1053"/>
        <end position="1078"/>
    </location>
</feature>
<evidence type="ECO:0000256" key="1">
    <source>
        <dbReference type="SAM" id="MobiDB-lite"/>
    </source>
</evidence>